<comment type="caution">
    <text evidence="1">The sequence shown here is derived from an EMBL/GenBank/DDBJ whole genome shotgun (WGS) entry which is preliminary data.</text>
</comment>
<name>A0A8X6QK83_NEPPI</name>
<reference evidence="1" key="1">
    <citation type="submission" date="2020-08" db="EMBL/GenBank/DDBJ databases">
        <title>Multicomponent nature underlies the extraordinary mechanical properties of spider dragline silk.</title>
        <authorList>
            <person name="Kono N."/>
            <person name="Nakamura H."/>
            <person name="Mori M."/>
            <person name="Yoshida Y."/>
            <person name="Ohtoshi R."/>
            <person name="Malay A.D."/>
            <person name="Moran D.A.P."/>
            <person name="Tomita M."/>
            <person name="Numata K."/>
            <person name="Arakawa K."/>
        </authorList>
    </citation>
    <scope>NUCLEOTIDE SEQUENCE</scope>
</reference>
<protein>
    <submittedName>
        <fullName evidence="1">Uncharacterized protein</fullName>
    </submittedName>
</protein>
<accession>A0A8X6QK83</accession>
<evidence type="ECO:0000313" key="2">
    <source>
        <dbReference type="Proteomes" id="UP000887013"/>
    </source>
</evidence>
<dbReference type="EMBL" id="BMAW01128637">
    <property type="protein sequence ID" value="GFU26568.1"/>
    <property type="molecule type" value="Genomic_DNA"/>
</dbReference>
<proteinExistence type="predicted"/>
<dbReference type="OrthoDB" id="6467447at2759"/>
<dbReference type="Proteomes" id="UP000887013">
    <property type="component" value="Unassembled WGS sequence"/>
</dbReference>
<organism evidence="1 2">
    <name type="scientific">Nephila pilipes</name>
    <name type="common">Giant wood spider</name>
    <name type="synonym">Nephila maculata</name>
    <dbReference type="NCBI Taxonomy" id="299642"/>
    <lineage>
        <taxon>Eukaryota</taxon>
        <taxon>Metazoa</taxon>
        <taxon>Ecdysozoa</taxon>
        <taxon>Arthropoda</taxon>
        <taxon>Chelicerata</taxon>
        <taxon>Arachnida</taxon>
        <taxon>Araneae</taxon>
        <taxon>Araneomorphae</taxon>
        <taxon>Entelegynae</taxon>
        <taxon>Araneoidea</taxon>
        <taxon>Nephilidae</taxon>
        <taxon>Nephila</taxon>
    </lineage>
</organism>
<sequence>MAVIYPSSFSRIVSCVMRSKHAVHASRSMRKSSSNSSILQITHVLTPAKICWNIWMNTLDSKTFLSEIFSCCMMFCCSHGCKFLPPPSKDSLSPYPVAKLIF</sequence>
<keyword evidence="2" id="KW-1185">Reference proteome</keyword>
<evidence type="ECO:0000313" key="1">
    <source>
        <dbReference type="EMBL" id="GFU26568.1"/>
    </source>
</evidence>
<dbReference type="AlphaFoldDB" id="A0A8X6QK83"/>
<gene>
    <name evidence="1" type="ORF">NPIL_536841</name>
</gene>